<proteinExistence type="predicted"/>
<evidence type="ECO:0000256" key="1">
    <source>
        <dbReference type="SAM" id="MobiDB-lite"/>
    </source>
</evidence>
<dbReference type="AlphaFoldDB" id="A0A9Q5NA72"/>
<name>A0A9Q5NA72_SANBA</name>
<comment type="caution">
    <text evidence="2">The sequence shown here is derived from an EMBL/GenBank/DDBJ whole genome shotgun (WGS) entry which is preliminary data.</text>
</comment>
<protein>
    <submittedName>
        <fullName evidence="2">Uncharacterized protein</fullName>
    </submittedName>
</protein>
<feature type="compositionally biased region" description="Basic residues" evidence="1">
    <location>
        <begin position="74"/>
        <end position="94"/>
    </location>
</feature>
<feature type="region of interest" description="Disordered" evidence="1">
    <location>
        <begin position="28"/>
        <end position="97"/>
    </location>
</feature>
<evidence type="ECO:0000313" key="3">
    <source>
        <dbReference type="Proteomes" id="UP000757232"/>
    </source>
</evidence>
<evidence type="ECO:0000313" key="2">
    <source>
        <dbReference type="EMBL" id="OCB92207.1"/>
    </source>
</evidence>
<dbReference type="Proteomes" id="UP000757232">
    <property type="component" value="Unassembled WGS sequence"/>
</dbReference>
<accession>A0A9Q5NA72</accession>
<gene>
    <name evidence="2" type="ORF">A7U60_g403</name>
</gene>
<sequence length="352" mass="40843">MSSTPVPDQEAEREDNFARAIDESLFGCPDETSHVSAFQQPIEPLDNASSSGDDESSRSSISSVRDSLDALRSQARKAMKKSHKAMKKSHKAMKKSAAVLSYQQSTQRKEPDWVRVEKGVEYLHNDDENILRETLEAAQSYTNGELYFRKFHVGIYGEYVNWQVKFEHATRGCQEQARTLKDAARKVKSYLDFSEPSDLDERFKRLFEIIRSDERYEGALILFKEGKGKDYYPWKVRIHHETRGWTKVRNTLSDAIQAMEEHLEYEEATQDARKDPIWERVFVELNNYPKCKVFFKEISEPGPDGELEKVWLLKVDNPIRDVLFETKSRIFEEAAGQVYDFLAGKLEDETKE</sequence>
<keyword evidence="3" id="KW-1185">Reference proteome</keyword>
<organism evidence="2 3">
    <name type="scientific">Sanghuangporus baumii</name>
    <name type="common">Phellinus baumii</name>
    <dbReference type="NCBI Taxonomy" id="108892"/>
    <lineage>
        <taxon>Eukaryota</taxon>
        <taxon>Fungi</taxon>
        <taxon>Dikarya</taxon>
        <taxon>Basidiomycota</taxon>
        <taxon>Agaricomycotina</taxon>
        <taxon>Agaricomycetes</taxon>
        <taxon>Hymenochaetales</taxon>
        <taxon>Hymenochaetaceae</taxon>
        <taxon>Sanghuangporus</taxon>
    </lineage>
</organism>
<dbReference type="OrthoDB" id="10430138at2759"/>
<reference evidence="2" key="1">
    <citation type="submission" date="2016-06" db="EMBL/GenBank/DDBJ databases">
        <title>Draft Genome sequence of the fungus Inonotus baumii.</title>
        <authorList>
            <person name="Zhu H."/>
            <person name="Lin W."/>
        </authorList>
    </citation>
    <scope>NUCLEOTIDE SEQUENCE</scope>
    <source>
        <strain evidence="2">821</strain>
    </source>
</reference>
<dbReference type="EMBL" id="LNZH02000017">
    <property type="protein sequence ID" value="OCB92207.1"/>
    <property type="molecule type" value="Genomic_DNA"/>
</dbReference>